<dbReference type="Gene3D" id="2.30.110.10">
    <property type="entry name" value="Electron Transport, Fmn-binding Protein, Chain A"/>
    <property type="match status" value="1"/>
</dbReference>
<dbReference type="InterPro" id="IPR002563">
    <property type="entry name" value="Flavin_Rdtase-like_dom"/>
</dbReference>
<evidence type="ECO:0000259" key="4">
    <source>
        <dbReference type="SMART" id="SM00903"/>
    </source>
</evidence>
<organism evidence="5 6">
    <name type="scientific">Chitiniphilus eburneus</name>
    <dbReference type="NCBI Taxonomy" id="2571148"/>
    <lineage>
        <taxon>Bacteria</taxon>
        <taxon>Pseudomonadati</taxon>
        <taxon>Pseudomonadota</taxon>
        <taxon>Betaproteobacteria</taxon>
        <taxon>Neisseriales</taxon>
        <taxon>Chitinibacteraceae</taxon>
        <taxon>Chitiniphilus</taxon>
    </lineage>
</organism>
<dbReference type="Pfam" id="PF01613">
    <property type="entry name" value="Flavin_Reduct"/>
    <property type="match status" value="1"/>
</dbReference>
<dbReference type="GO" id="GO:0016646">
    <property type="term" value="F:oxidoreductase activity, acting on the CH-NH group of donors, NAD or NADP as acceptor"/>
    <property type="evidence" value="ECO:0007669"/>
    <property type="project" value="UniProtKB-ARBA"/>
</dbReference>
<comment type="caution">
    <text evidence="5">The sequence shown here is derived from an EMBL/GenBank/DDBJ whole genome shotgun (WGS) entry which is preliminary data.</text>
</comment>
<comment type="similarity">
    <text evidence="3">Belongs to the flavoredoxin family.</text>
</comment>
<dbReference type="InterPro" id="IPR052174">
    <property type="entry name" value="Flavoredoxin"/>
</dbReference>
<dbReference type="Proteomes" id="UP000310016">
    <property type="component" value="Unassembled WGS sequence"/>
</dbReference>
<evidence type="ECO:0000313" key="5">
    <source>
        <dbReference type="EMBL" id="TJZ67150.1"/>
    </source>
</evidence>
<reference evidence="5 6" key="1">
    <citation type="submission" date="2019-04" db="EMBL/GenBank/DDBJ databases">
        <title>Chitiniphilus eburnea sp. nov., a novel chitinolytic bacterium isolated from aquaculture sludge.</title>
        <authorList>
            <person name="Sheng M."/>
        </authorList>
    </citation>
    <scope>NUCLEOTIDE SEQUENCE [LARGE SCALE GENOMIC DNA]</scope>
    <source>
        <strain evidence="5 6">HX-2-15</strain>
    </source>
</reference>
<keyword evidence="2" id="KW-0285">Flavoprotein</keyword>
<dbReference type="SMART" id="SM00903">
    <property type="entry name" value="Flavin_Reduct"/>
    <property type="match status" value="1"/>
</dbReference>
<comment type="cofactor">
    <cofactor evidence="1">
        <name>FMN</name>
        <dbReference type="ChEBI" id="CHEBI:58210"/>
    </cofactor>
</comment>
<dbReference type="SUPFAM" id="SSF50475">
    <property type="entry name" value="FMN-binding split barrel"/>
    <property type="match status" value="1"/>
</dbReference>
<dbReference type="GO" id="GO:0010181">
    <property type="term" value="F:FMN binding"/>
    <property type="evidence" value="ECO:0007669"/>
    <property type="project" value="InterPro"/>
</dbReference>
<gene>
    <name evidence="5" type="ORF">FAZ21_16610</name>
</gene>
<dbReference type="RefSeq" id="WP_136774567.1">
    <property type="nucleotide sequence ID" value="NZ_CP156074.1"/>
</dbReference>
<proteinExistence type="inferred from homology"/>
<accession>A0A4U0PHG9</accession>
<name>A0A4U0PHG9_9NEIS</name>
<dbReference type="InterPro" id="IPR012349">
    <property type="entry name" value="Split_barrel_FMN-bd"/>
</dbReference>
<dbReference type="OrthoDB" id="9792436at2"/>
<sequence length="190" mass="20621">MQPYASVPLSKATTLLNHGPVTLVSSAHDGARNVMAASWAMPLDFTPPKVAVVIDATTMTRRLVESSGEFVLNIPARGLAEATLAVGSRSGDEGDKFEVLGLRTFQGTVVEAPLLEGCVAWLECKVLPEPHNQQRYDLFLAEVVAAWADPRVFANGRWRFEDGALRTMHYVAGGDFFATGESFKVRNAID</sequence>
<dbReference type="EMBL" id="SUMF01000028">
    <property type="protein sequence ID" value="TJZ67150.1"/>
    <property type="molecule type" value="Genomic_DNA"/>
</dbReference>
<keyword evidence="6" id="KW-1185">Reference proteome</keyword>
<dbReference type="PANTHER" id="PTHR43567:SF1">
    <property type="entry name" value="FLAVOREDOXIN"/>
    <property type="match status" value="1"/>
</dbReference>
<evidence type="ECO:0000313" key="6">
    <source>
        <dbReference type="Proteomes" id="UP000310016"/>
    </source>
</evidence>
<feature type="domain" description="Flavin reductase like" evidence="4">
    <location>
        <begin position="15"/>
        <end position="160"/>
    </location>
</feature>
<evidence type="ECO:0000256" key="2">
    <source>
        <dbReference type="ARBA" id="ARBA00022630"/>
    </source>
</evidence>
<evidence type="ECO:0000256" key="1">
    <source>
        <dbReference type="ARBA" id="ARBA00001917"/>
    </source>
</evidence>
<dbReference type="PANTHER" id="PTHR43567">
    <property type="entry name" value="FLAVOREDOXIN-RELATED-RELATED"/>
    <property type="match status" value="1"/>
</dbReference>
<protein>
    <submittedName>
        <fullName evidence="5">Flavin reductase family protein</fullName>
    </submittedName>
</protein>
<dbReference type="AlphaFoldDB" id="A0A4U0PHG9"/>
<evidence type="ECO:0000256" key="3">
    <source>
        <dbReference type="ARBA" id="ARBA00038054"/>
    </source>
</evidence>